<dbReference type="Gene3D" id="3.30.1380.10">
    <property type="match status" value="1"/>
</dbReference>
<dbReference type="EMBL" id="CP014527">
    <property type="protein sequence ID" value="AMW35973.1"/>
    <property type="molecule type" value="Genomic_DNA"/>
</dbReference>
<geneLocation type="plasmid" evidence="2 3">
    <name>unnamed 2</name>
</geneLocation>
<sequence>MDRLQSLRTLYGKPMVITSGFRDPSHPAEVGKAKPGPHTTGRACDIAVGGADALLLIQLALEKGFTGIGVQQKGVLRFLHLDDLPAETDRPRPFLWSY</sequence>
<dbReference type="KEGG" id="hjo:AY555_10705"/>
<dbReference type="OrthoDB" id="5418604at2"/>
<proteinExistence type="predicted"/>
<evidence type="ECO:0000313" key="2">
    <source>
        <dbReference type="EMBL" id="AMW35973.1"/>
    </source>
</evidence>
<dbReference type="RefSeq" id="WP_066137385.1">
    <property type="nucleotide sequence ID" value="NZ_JAAVSU010000012.1"/>
</dbReference>
<evidence type="ECO:0000313" key="3">
    <source>
        <dbReference type="Proteomes" id="UP000076066"/>
    </source>
</evidence>
<evidence type="ECO:0000259" key="1">
    <source>
        <dbReference type="Pfam" id="PF08291"/>
    </source>
</evidence>
<gene>
    <name evidence="2" type="ORF">AY555_10705</name>
</gene>
<reference evidence="2 3" key="1">
    <citation type="submission" date="2016-02" db="EMBL/GenBank/DDBJ databases">
        <title>Complete Genome of H5569, the type strain of the newly described species Haematospirillium jordaniae.</title>
        <authorList>
            <person name="Nicholson A.C."/>
            <person name="Humrighouse B.W."/>
            <person name="Loparov V."/>
            <person name="McQuiston J.R."/>
        </authorList>
    </citation>
    <scope>NUCLEOTIDE SEQUENCE [LARGE SCALE GENOMIC DNA]</scope>
    <source>
        <strain evidence="2 3">H5569</strain>
        <plasmid evidence="3">Plasmid unnamed 2</plasmid>
    </source>
</reference>
<dbReference type="InterPro" id="IPR009045">
    <property type="entry name" value="Zn_M74/Hedgehog-like"/>
</dbReference>
<keyword evidence="2" id="KW-0614">Plasmid</keyword>
<keyword evidence="3" id="KW-1185">Reference proteome</keyword>
<protein>
    <submittedName>
        <fullName evidence="2">Peptidase M15A</fullName>
    </submittedName>
</protein>
<dbReference type="AlphaFoldDB" id="A0A143DI37"/>
<dbReference type="Proteomes" id="UP000076066">
    <property type="component" value="Plasmid unnamed 2"/>
</dbReference>
<dbReference type="InterPro" id="IPR013230">
    <property type="entry name" value="Peptidase_M15A_C"/>
</dbReference>
<name>A0A143DI37_9PROT</name>
<feature type="domain" description="Peptidase M15A C-terminal" evidence="1">
    <location>
        <begin position="1"/>
        <end position="82"/>
    </location>
</feature>
<accession>A0A143DI37</accession>
<dbReference type="Pfam" id="PF08291">
    <property type="entry name" value="Peptidase_M15_3"/>
    <property type="match status" value="1"/>
</dbReference>
<organism evidence="2 3">
    <name type="scientific">Haematospirillum jordaniae</name>
    <dbReference type="NCBI Taxonomy" id="1549855"/>
    <lineage>
        <taxon>Bacteria</taxon>
        <taxon>Pseudomonadati</taxon>
        <taxon>Pseudomonadota</taxon>
        <taxon>Alphaproteobacteria</taxon>
        <taxon>Rhodospirillales</taxon>
        <taxon>Novispirillaceae</taxon>
        <taxon>Haematospirillum</taxon>
    </lineage>
</organism>
<dbReference type="SUPFAM" id="SSF55166">
    <property type="entry name" value="Hedgehog/DD-peptidase"/>
    <property type="match status" value="1"/>
</dbReference>